<feature type="domain" description="Ketosynthase family 3 (KS3)" evidence="5">
    <location>
        <begin position="3"/>
        <end position="406"/>
    </location>
</feature>
<dbReference type="SMART" id="SM00825">
    <property type="entry name" value="PKS_KS"/>
    <property type="match status" value="1"/>
</dbReference>
<dbReference type="PANTHER" id="PTHR11712:SF347">
    <property type="entry name" value="BETA KETOACYL-ACYL CARRIER PROTEIN SYNTHASE"/>
    <property type="match status" value="1"/>
</dbReference>
<dbReference type="CDD" id="cd00834">
    <property type="entry name" value="KAS_I_II"/>
    <property type="match status" value="1"/>
</dbReference>
<name>A0ABS7QUR0_9ACTN</name>
<dbReference type="PROSITE" id="PS52004">
    <property type="entry name" value="KS3_2"/>
    <property type="match status" value="1"/>
</dbReference>
<protein>
    <submittedName>
        <fullName evidence="6">Beta-ketoacyl-[acyl-carrier-protein] synthase family protein</fullName>
    </submittedName>
</protein>
<dbReference type="InterPro" id="IPR000794">
    <property type="entry name" value="Beta-ketoacyl_synthase"/>
</dbReference>
<evidence type="ECO:0000313" key="7">
    <source>
        <dbReference type="Proteomes" id="UP001198565"/>
    </source>
</evidence>
<evidence type="ECO:0000256" key="4">
    <source>
        <dbReference type="RuleBase" id="RU003694"/>
    </source>
</evidence>
<dbReference type="InterPro" id="IPR016039">
    <property type="entry name" value="Thiolase-like"/>
</dbReference>
<accession>A0ABS7QUR0</accession>
<dbReference type="Pfam" id="PF02801">
    <property type="entry name" value="Ketoacyl-synt_C"/>
    <property type="match status" value="1"/>
</dbReference>
<organism evidence="6 7">
    <name type="scientific">Streptantibioticus parmotrematis</name>
    <dbReference type="NCBI Taxonomy" id="2873249"/>
    <lineage>
        <taxon>Bacteria</taxon>
        <taxon>Bacillati</taxon>
        <taxon>Actinomycetota</taxon>
        <taxon>Actinomycetes</taxon>
        <taxon>Kitasatosporales</taxon>
        <taxon>Streptomycetaceae</taxon>
        <taxon>Streptantibioticus</taxon>
    </lineage>
</organism>
<evidence type="ECO:0000256" key="2">
    <source>
        <dbReference type="ARBA" id="ARBA00022679"/>
    </source>
</evidence>
<dbReference type="RefSeq" id="WP_222977985.1">
    <property type="nucleotide sequence ID" value="NZ_JAINVZ010000008.1"/>
</dbReference>
<evidence type="ECO:0000256" key="1">
    <source>
        <dbReference type="ARBA" id="ARBA00008467"/>
    </source>
</evidence>
<dbReference type="InterPro" id="IPR018201">
    <property type="entry name" value="Ketoacyl_synth_AS"/>
</dbReference>
<dbReference type="InterPro" id="IPR014030">
    <property type="entry name" value="Ketoacyl_synth_N"/>
</dbReference>
<dbReference type="Proteomes" id="UP001198565">
    <property type="component" value="Unassembled WGS sequence"/>
</dbReference>
<reference evidence="6 7" key="1">
    <citation type="submission" date="2021-08" db="EMBL/GenBank/DDBJ databases">
        <title>Streptomyces sp. PTM05 isolated from lichen.</title>
        <authorList>
            <person name="Somphong A."/>
            <person name="Phongsopitanun W."/>
            <person name="Tanasupawat S."/>
        </authorList>
    </citation>
    <scope>NUCLEOTIDE SEQUENCE [LARGE SCALE GENOMIC DNA]</scope>
    <source>
        <strain evidence="6 7">Ptm05</strain>
    </source>
</reference>
<dbReference type="InterPro" id="IPR020841">
    <property type="entry name" value="PKS_Beta-ketoAc_synthase_dom"/>
</dbReference>
<evidence type="ECO:0000259" key="5">
    <source>
        <dbReference type="PROSITE" id="PS52004"/>
    </source>
</evidence>
<evidence type="ECO:0000256" key="3">
    <source>
        <dbReference type="ARBA" id="ARBA00023315"/>
    </source>
</evidence>
<keyword evidence="3" id="KW-0012">Acyltransferase</keyword>
<comment type="caution">
    <text evidence="6">The sequence shown here is derived from an EMBL/GenBank/DDBJ whole genome shotgun (WGS) entry which is preliminary data.</text>
</comment>
<gene>
    <name evidence="6" type="ORF">K7472_14755</name>
</gene>
<dbReference type="Pfam" id="PF00109">
    <property type="entry name" value="ketoacyl-synt"/>
    <property type="match status" value="1"/>
</dbReference>
<dbReference type="EMBL" id="JAINVZ010000008">
    <property type="protein sequence ID" value="MBY8886110.1"/>
    <property type="molecule type" value="Genomic_DNA"/>
</dbReference>
<evidence type="ECO:0000313" key="6">
    <source>
        <dbReference type="EMBL" id="MBY8886110.1"/>
    </source>
</evidence>
<keyword evidence="7" id="KW-1185">Reference proteome</keyword>
<dbReference type="NCBIfam" id="NF005589">
    <property type="entry name" value="PRK07314.1"/>
    <property type="match status" value="1"/>
</dbReference>
<sequence length="407" mass="42875">MTGQRIAVTGIGLLTPCGMGTQPSWDGVCRGVSAAAKDPELTGVPTDFSCRVPEFDPLAQLGRQVWRMDRFVQLALAAAREAVHDAGLTSTSWDRTRTAAVMGVGSESRAALMEATHRYFQGTTDTISPLTIPRITTNMAAGEIAIDQGLLGPTLAVSTACASGATALGTARDLLLTKRCDVVLAGGTEAPCHPLTSLAFSRMKALSRRADDPRHASRPFDRDRDGFVLGEAAGVLVLEREADARARGASVHAYLAGYGTATDAYHYAASHPQGRGIIQAFRTALADADLAPDDIHHVNAHGTSTPMNDLLEARALNHLFPTGPPPVTSTKGVTGHTIGAAGAIEAAFCVLTLRDQRIPPTANHERTDPEIDLDVVTGAPREHRMRTVASNSIGFGGHNAVVVFQAP</sequence>
<dbReference type="Gene3D" id="3.40.47.10">
    <property type="match status" value="1"/>
</dbReference>
<proteinExistence type="inferred from homology"/>
<dbReference type="PANTHER" id="PTHR11712">
    <property type="entry name" value="POLYKETIDE SYNTHASE-RELATED"/>
    <property type="match status" value="1"/>
</dbReference>
<dbReference type="PROSITE" id="PS00606">
    <property type="entry name" value="KS3_1"/>
    <property type="match status" value="1"/>
</dbReference>
<dbReference type="SUPFAM" id="SSF53901">
    <property type="entry name" value="Thiolase-like"/>
    <property type="match status" value="1"/>
</dbReference>
<comment type="similarity">
    <text evidence="1 4">Belongs to the thiolase-like superfamily. Beta-ketoacyl-ACP synthases family.</text>
</comment>
<keyword evidence="2 4" id="KW-0808">Transferase</keyword>
<dbReference type="InterPro" id="IPR014031">
    <property type="entry name" value="Ketoacyl_synth_C"/>
</dbReference>